<evidence type="ECO:0000313" key="1">
    <source>
        <dbReference type="EMBL" id="KAL3684492.1"/>
    </source>
</evidence>
<proteinExistence type="predicted"/>
<dbReference type="EMBL" id="JBJQOH010000006">
    <property type="protein sequence ID" value="KAL3684492.1"/>
    <property type="molecule type" value="Genomic_DNA"/>
</dbReference>
<dbReference type="AlphaFoldDB" id="A0ABD3H1N2"/>
<comment type="caution">
    <text evidence="1">The sequence shown here is derived from an EMBL/GenBank/DDBJ whole genome shotgun (WGS) entry which is preliminary data.</text>
</comment>
<protein>
    <submittedName>
        <fullName evidence="1">Uncharacterized protein</fullName>
    </submittedName>
</protein>
<keyword evidence="2" id="KW-1185">Reference proteome</keyword>
<organism evidence="1 2">
    <name type="scientific">Riccia sorocarpa</name>
    <dbReference type="NCBI Taxonomy" id="122646"/>
    <lineage>
        <taxon>Eukaryota</taxon>
        <taxon>Viridiplantae</taxon>
        <taxon>Streptophyta</taxon>
        <taxon>Embryophyta</taxon>
        <taxon>Marchantiophyta</taxon>
        <taxon>Marchantiopsida</taxon>
        <taxon>Marchantiidae</taxon>
        <taxon>Marchantiales</taxon>
        <taxon>Ricciaceae</taxon>
        <taxon>Riccia</taxon>
    </lineage>
</organism>
<gene>
    <name evidence="1" type="ORF">R1sor_002514</name>
</gene>
<name>A0ABD3H1N2_9MARC</name>
<dbReference type="Proteomes" id="UP001633002">
    <property type="component" value="Unassembled WGS sequence"/>
</dbReference>
<accession>A0ABD3H1N2</accession>
<sequence>MGPEDLDIQKLPLEEQWVKALEDQDGFSLMKLLVEEPRLVSIRCGRFKSSNVLHLAVRKNWYGLVLEVAEIFSPSGESRRRVLQPQVLADLLTEKEDGDHGGYSSGLDVLAMASINCNKAINTLLARTINCAHPPGAHKSWRLFGNDHPYKKVMTSWRTTAASSRSEIMDAYMSILATVRVFNSRVQ</sequence>
<evidence type="ECO:0000313" key="2">
    <source>
        <dbReference type="Proteomes" id="UP001633002"/>
    </source>
</evidence>
<reference evidence="1 2" key="1">
    <citation type="submission" date="2024-09" db="EMBL/GenBank/DDBJ databases">
        <title>Chromosome-scale assembly of Riccia sorocarpa.</title>
        <authorList>
            <person name="Paukszto L."/>
        </authorList>
    </citation>
    <scope>NUCLEOTIDE SEQUENCE [LARGE SCALE GENOMIC DNA]</scope>
    <source>
        <strain evidence="1">LP-2024</strain>
        <tissue evidence="1">Aerial parts of the thallus</tissue>
    </source>
</reference>